<dbReference type="PRINTS" id="PR01035">
    <property type="entry name" value="TCRTETA"/>
</dbReference>
<name>A0ABT3H6A8_9HYPH</name>
<evidence type="ECO:0000256" key="7">
    <source>
        <dbReference type="ARBA" id="ARBA00023136"/>
    </source>
</evidence>
<dbReference type="PROSITE" id="PS00216">
    <property type="entry name" value="SUGAR_TRANSPORT_1"/>
    <property type="match status" value="1"/>
</dbReference>
<evidence type="ECO:0000256" key="3">
    <source>
        <dbReference type="ARBA" id="ARBA00007520"/>
    </source>
</evidence>
<dbReference type="InterPro" id="IPR005829">
    <property type="entry name" value="Sugar_transporter_CS"/>
</dbReference>
<evidence type="ECO:0000313" key="11">
    <source>
        <dbReference type="Proteomes" id="UP001209755"/>
    </source>
</evidence>
<evidence type="ECO:0000256" key="5">
    <source>
        <dbReference type="ARBA" id="ARBA00022692"/>
    </source>
</evidence>
<comment type="subcellular location">
    <subcellularLocation>
        <location evidence="2">Membrane</location>
        <topology evidence="2">Multi-pass membrane protein</topology>
    </subcellularLocation>
</comment>
<keyword evidence="5 8" id="KW-0812">Transmembrane</keyword>
<dbReference type="InterPro" id="IPR036259">
    <property type="entry name" value="MFS_trans_sf"/>
</dbReference>
<keyword evidence="11" id="KW-1185">Reference proteome</keyword>
<feature type="transmembrane region" description="Helical" evidence="8">
    <location>
        <begin position="235"/>
        <end position="259"/>
    </location>
</feature>
<comment type="similarity">
    <text evidence="3">Belongs to the major facilitator superfamily. TCR/Tet family.</text>
</comment>
<keyword evidence="4" id="KW-0813">Transport</keyword>
<dbReference type="RefSeq" id="WP_264599606.1">
    <property type="nucleotide sequence ID" value="NZ_JAOQNS010000001.1"/>
</dbReference>
<keyword evidence="6 8" id="KW-1133">Transmembrane helix</keyword>
<feature type="transmembrane region" description="Helical" evidence="8">
    <location>
        <begin position="368"/>
        <end position="392"/>
    </location>
</feature>
<evidence type="ECO:0000313" key="10">
    <source>
        <dbReference type="EMBL" id="MCW2305927.1"/>
    </source>
</evidence>
<feature type="transmembrane region" description="Helical" evidence="8">
    <location>
        <begin position="302"/>
        <end position="320"/>
    </location>
</feature>
<dbReference type="InterPro" id="IPR011701">
    <property type="entry name" value="MFS"/>
</dbReference>
<sequence>MQETRAPAGGDPSSENNKAAPASAKAIVFILITVVIDVTGLGIIIPVLPRLIGEVSGGSMADAAVIGGWLMFAYAFMQFLSAPLLGNLSDRLGRRPVLLVGLACLGIDYTIMALAQTLGWLFAGRILAGMAAATFVTAFAYVADVSAPEKRAANFGLVGMSFGVGFVIGPALGGLLGALDTRAPFVVASLLCFANVAFGLFVLPESLRPESRRRFDWRRANPVGSVLRYWKVKPILMLIAAFALLELALHVYPAIWAYFTPAVYGWSTTEVGLSLALFGILLAFAEGVVLRFALARFGEHKVVIGSTALAIVTFLLFAFVTSGAWAYGVMVLASLSGLGSNAMKGLAANAVDESEQGEVQGAIMSAKAAVFFVAPPILTGLFSAFSGGVAWLPVFPGAPFLLAALIGALVFVPYFAARRRGIRDSAGADGMLR</sequence>
<feature type="transmembrane region" description="Helical" evidence="8">
    <location>
        <begin position="398"/>
        <end position="417"/>
    </location>
</feature>
<evidence type="ECO:0000256" key="2">
    <source>
        <dbReference type="ARBA" id="ARBA00004141"/>
    </source>
</evidence>
<dbReference type="CDD" id="cd17388">
    <property type="entry name" value="MFS_TetA"/>
    <property type="match status" value="1"/>
</dbReference>
<keyword evidence="7 8" id="KW-0472">Membrane</keyword>
<feature type="transmembrane region" description="Helical" evidence="8">
    <location>
        <begin position="97"/>
        <end position="116"/>
    </location>
</feature>
<dbReference type="InterPro" id="IPR020846">
    <property type="entry name" value="MFS_dom"/>
</dbReference>
<feature type="domain" description="Major facilitator superfamily (MFS) profile" evidence="9">
    <location>
        <begin position="26"/>
        <end position="421"/>
    </location>
</feature>
<evidence type="ECO:0000256" key="6">
    <source>
        <dbReference type="ARBA" id="ARBA00022989"/>
    </source>
</evidence>
<dbReference type="InterPro" id="IPR001958">
    <property type="entry name" value="Tet-R_TetA/multi-R_MdtG-like"/>
</dbReference>
<dbReference type="PROSITE" id="PS50850">
    <property type="entry name" value="MFS"/>
    <property type="match status" value="1"/>
</dbReference>
<dbReference type="Pfam" id="PF07690">
    <property type="entry name" value="MFS_1"/>
    <property type="match status" value="1"/>
</dbReference>
<feature type="transmembrane region" description="Helical" evidence="8">
    <location>
        <begin position="326"/>
        <end position="347"/>
    </location>
</feature>
<organism evidence="10 11">
    <name type="scientific">Rhodobium gokarnense</name>
    <dbReference type="NCBI Taxonomy" id="364296"/>
    <lineage>
        <taxon>Bacteria</taxon>
        <taxon>Pseudomonadati</taxon>
        <taxon>Pseudomonadota</taxon>
        <taxon>Alphaproteobacteria</taxon>
        <taxon>Hyphomicrobiales</taxon>
        <taxon>Rhodobiaceae</taxon>
        <taxon>Rhodobium</taxon>
    </lineage>
</organism>
<dbReference type="Gene3D" id="1.20.1250.20">
    <property type="entry name" value="MFS general substrate transporter like domains"/>
    <property type="match status" value="1"/>
</dbReference>
<dbReference type="Proteomes" id="UP001209755">
    <property type="component" value="Unassembled WGS sequence"/>
</dbReference>
<feature type="transmembrane region" description="Helical" evidence="8">
    <location>
        <begin position="63"/>
        <end position="85"/>
    </location>
</feature>
<feature type="transmembrane region" description="Helical" evidence="8">
    <location>
        <begin position="155"/>
        <end position="179"/>
    </location>
</feature>
<accession>A0ABT3H6A8</accession>
<evidence type="ECO:0000256" key="4">
    <source>
        <dbReference type="ARBA" id="ARBA00022448"/>
    </source>
</evidence>
<protein>
    <submittedName>
        <fullName evidence="10">DHA1 family tetracycline resistance protein-like MFS transporter</fullName>
    </submittedName>
</protein>
<proteinExistence type="inferred from homology"/>
<evidence type="ECO:0000256" key="8">
    <source>
        <dbReference type="SAM" id="Phobius"/>
    </source>
</evidence>
<comment type="caution">
    <text evidence="10">The sequence shown here is derived from an EMBL/GenBank/DDBJ whole genome shotgun (WGS) entry which is preliminary data.</text>
</comment>
<feature type="transmembrane region" description="Helical" evidence="8">
    <location>
        <begin position="26"/>
        <end position="48"/>
    </location>
</feature>
<feature type="transmembrane region" description="Helical" evidence="8">
    <location>
        <begin position="122"/>
        <end position="143"/>
    </location>
</feature>
<feature type="transmembrane region" description="Helical" evidence="8">
    <location>
        <begin position="271"/>
        <end position="290"/>
    </location>
</feature>
<comment type="function">
    <text evidence="1">Resistance to tetracycline by an active tetracycline efflux. This is an energy-dependent process that decreases the accumulation of the antibiotic in whole cells. This protein functions as a metal-tetracycline/H(+) antiporter.</text>
</comment>
<dbReference type="PANTHER" id="PTHR23504">
    <property type="entry name" value="MAJOR FACILITATOR SUPERFAMILY DOMAIN-CONTAINING PROTEIN 10"/>
    <property type="match status" value="1"/>
</dbReference>
<feature type="transmembrane region" description="Helical" evidence="8">
    <location>
        <begin position="185"/>
        <end position="204"/>
    </location>
</feature>
<gene>
    <name evidence="10" type="ORF">M2319_000243</name>
</gene>
<evidence type="ECO:0000259" key="9">
    <source>
        <dbReference type="PROSITE" id="PS50850"/>
    </source>
</evidence>
<dbReference type="EMBL" id="JAOQNS010000001">
    <property type="protein sequence ID" value="MCW2305927.1"/>
    <property type="molecule type" value="Genomic_DNA"/>
</dbReference>
<dbReference type="SUPFAM" id="SSF103473">
    <property type="entry name" value="MFS general substrate transporter"/>
    <property type="match status" value="1"/>
</dbReference>
<evidence type="ECO:0000256" key="1">
    <source>
        <dbReference type="ARBA" id="ARBA00003279"/>
    </source>
</evidence>
<reference evidence="11" key="1">
    <citation type="submission" date="2023-07" db="EMBL/GenBank/DDBJ databases">
        <title>Genome sequencing of Purple Non-Sulfur Bacteria from various extreme environments.</title>
        <authorList>
            <person name="Mayer M."/>
        </authorList>
    </citation>
    <scope>NUCLEOTIDE SEQUENCE [LARGE SCALE GENOMIC DNA]</scope>
    <source>
        <strain evidence="11">DSM 17935</strain>
    </source>
</reference>
<dbReference type="PANTHER" id="PTHR23504:SF15">
    <property type="entry name" value="MAJOR FACILITATOR SUPERFAMILY (MFS) PROFILE DOMAIN-CONTAINING PROTEIN"/>
    <property type="match status" value="1"/>
</dbReference>